<reference evidence="3" key="2">
    <citation type="submission" date="2021-04" db="EMBL/GenBank/DDBJ databases">
        <title>Genomic analysis of electroactive and textile dye degrading Bacillus circulans strain: DC10 isolated from constructed wetland-microbial fuel cells treating textile dye wastewaters.</title>
        <authorList>
            <person name="Patel D.U."/>
            <person name="Desai C.R."/>
        </authorList>
    </citation>
    <scope>NUCLEOTIDE SEQUENCE</scope>
    <source>
        <strain evidence="3">DC10</strain>
    </source>
</reference>
<sequence length="127" mass="13450">MKTGAIKRVKGLNDIPFYLGALILTYLYLFVPESALAAWKKAGITSQGNVKDSKIYTQLNNVVYLITGIGAIWALACIIFAGMKLSGSQGNPQNRTQGFIGLAMAGIGVFVIVQAKVIAGYFAGFGA</sequence>
<feature type="transmembrane region" description="Helical" evidence="1">
    <location>
        <begin position="12"/>
        <end position="31"/>
    </location>
</feature>
<dbReference type="AlphaFoldDB" id="A0A0J1KY08"/>
<dbReference type="EMBL" id="LDPH01000036">
    <property type="protein sequence ID" value="KLV21680.1"/>
    <property type="molecule type" value="Genomic_DNA"/>
</dbReference>
<organism evidence="2 4">
    <name type="scientific">Niallia circulans</name>
    <name type="common">Bacillus circulans</name>
    <dbReference type="NCBI Taxonomy" id="1397"/>
    <lineage>
        <taxon>Bacteria</taxon>
        <taxon>Bacillati</taxon>
        <taxon>Bacillota</taxon>
        <taxon>Bacilli</taxon>
        <taxon>Bacillales</taxon>
        <taxon>Bacillaceae</taxon>
        <taxon>Niallia</taxon>
    </lineage>
</organism>
<evidence type="ECO:0000256" key="1">
    <source>
        <dbReference type="SAM" id="Phobius"/>
    </source>
</evidence>
<dbReference type="Proteomes" id="UP000036045">
    <property type="component" value="Unassembled WGS sequence"/>
</dbReference>
<feature type="transmembrane region" description="Helical" evidence="1">
    <location>
        <begin position="62"/>
        <end position="87"/>
    </location>
</feature>
<protein>
    <submittedName>
        <fullName evidence="2">Uncharacterized protein</fullName>
    </submittedName>
</protein>
<dbReference type="Pfam" id="PF18895">
    <property type="entry name" value="T4SS_pilin"/>
    <property type="match status" value="1"/>
</dbReference>
<evidence type="ECO:0000313" key="2">
    <source>
        <dbReference type="EMBL" id="KLV21680.1"/>
    </source>
</evidence>
<evidence type="ECO:0000313" key="3">
    <source>
        <dbReference type="EMBL" id="MBR8669523.1"/>
    </source>
</evidence>
<dbReference type="InterPro" id="IPR043993">
    <property type="entry name" value="T4SS_pilin"/>
</dbReference>
<keyword evidence="4" id="KW-1185">Reference proteome</keyword>
<comment type="caution">
    <text evidence="2">The sequence shown here is derived from an EMBL/GenBank/DDBJ whole genome shotgun (WGS) entry which is preliminary data.</text>
</comment>
<keyword evidence="1" id="KW-0812">Transmembrane</keyword>
<evidence type="ECO:0000313" key="4">
    <source>
        <dbReference type="Proteomes" id="UP000036045"/>
    </source>
</evidence>
<dbReference type="EMBL" id="JAGTPX010000006">
    <property type="protein sequence ID" value="MBR8669523.1"/>
    <property type="molecule type" value="Genomic_DNA"/>
</dbReference>
<dbReference type="PATRIC" id="fig|1397.4.peg.3674"/>
<keyword evidence="1" id="KW-0472">Membrane</keyword>
<name>A0A0J1KY08_NIACI</name>
<feature type="transmembrane region" description="Helical" evidence="1">
    <location>
        <begin position="99"/>
        <end position="123"/>
    </location>
</feature>
<gene>
    <name evidence="2" type="ORF">ABW02_22785</name>
    <name evidence="3" type="ORF">KD144_08210</name>
</gene>
<dbReference type="RefSeq" id="WP_016204246.1">
    <property type="nucleotide sequence ID" value="NZ_JAGTPX020000007.1"/>
</dbReference>
<reference evidence="2 4" key="1">
    <citation type="submission" date="2015-05" db="EMBL/GenBank/DDBJ databases">
        <title>Whole genome sequence and identification of bacterial endophytes from Costus igneus.</title>
        <authorList>
            <person name="Lee Y.P."/>
            <person name="Gan H.M."/>
            <person name="Eng W."/>
            <person name="Wheatley M.S."/>
            <person name="Caraballo A."/>
            <person name="Polter S."/>
            <person name="Savka M.A."/>
            <person name="Hudson A.O."/>
        </authorList>
    </citation>
    <scope>NUCLEOTIDE SEQUENCE [LARGE SCALE GENOMIC DNA]</scope>
    <source>
        <strain evidence="2 4">RIT379</strain>
    </source>
</reference>
<accession>A0A0J1KY08</accession>
<proteinExistence type="predicted"/>
<dbReference type="OrthoDB" id="2888272at2"/>
<keyword evidence="1" id="KW-1133">Transmembrane helix</keyword>